<feature type="transmembrane region" description="Helical" evidence="10">
    <location>
        <begin position="274"/>
        <end position="292"/>
    </location>
</feature>
<feature type="domain" description="Acyltransferase 3" evidence="11">
    <location>
        <begin position="6"/>
        <end position="326"/>
    </location>
</feature>
<keyword evidence="4 10" id="KW-0812">Transmembrane</keyword>
<evidence type="ECO:0000256" key="3">
    <source>
        <dbReference type="ARBA" id="ARBA00022475"/>
    </source>
</evidence>
<feature type="transmembrane region" description="Helical" evidence="10">
    <location>
        <begin position="215"/>
        <end position="237"/>
    </location>
</feature>
<gene>
    <name evidence="12" type="ORF">BU097_13820</name>
</gene>
<keyword evidence="5 10" id="KW-1133">Transmembrane helix</keyword>
<evidence type="ECO:0000256" key="7">
    <source>
        <dbReference type="ARBA" id="ARBA00041028"/>
    </source>
</evidence>
<evidence type="ECO:0000256" key="6">
    <source>
        <dbReference type="ARBA" id="ARBA00023136"/>
    </source>
</evidence>
<protein>
    <recommendedName>
        <fullName evidence="7">Probable poly-beta-1,6-N-acetyl-D-glucosamine export protein</fullName>
    </recommendedName>
    <alternativeName>
        <fullName evidence="9">Biofilm polysaccharide intercellular adhesin export protein</fullName>
    </alternativeName>
    <alternativeName>
        <fullName evidence="8">Intercellular adhesion protein C</fullName>
    </alternativeName>
</protein>
<keyword evidence="13" id="KW-1185">Reference proteome</keyword>
<organism evidence="12 13">
    <name type="scientific">Staphylococcus xylosus</name>
    <dbReference type="NCBI Taxonomy" id="1288"/>
    <lineage>
        <taxon>Bacteria</taxon>
        <taxon>Bacillati</taxon>
        <taxon>Bacillota</taxon>
        <taxon>Bacilli</taxon>
        <taxon>Bacillales</taxon>
        <taxon>Staphylococcaceae</taxon>
        <taxon>Staphylococcus</taxon>
    </lineage>
</organism>
<dbReference type="GO" id="GO:0005886">
    <property type="term" value="C:plasma membrane"/>
    <property type="evidence" value="ECO:0007669"/>
    <property type="project" value="UniProtKB-SubCell"/>
</dbReference>
<evidence type="ECO:0000313" key="13">
    <source>
        <dbReference type="Proteomes" id="UP000285567"/>
    </source>
</evidence>
<evidence type="ECO:0000256" key="8">
    <source>
        <dbReference type="ARBA" id="ARBA00042402"/>
    </source>
</evidence>
<comment type="subcellular location">
    <subcellularLocation>
        <location evidence="1">Cell membrane</location>
        <topology evidence="1">Multi-pass membrane protein</topology>
    </subcellularLocation>
</comment>
<dbReference type="Proteomes" id="UP000285567">
    <property type="component" value="Unassembled WGS sequence"/>
</dbReference>
<evidence type="ECO:0000256" key="2">
    <source>
        <dbReference type="ARBA" id="ARBA00007400"/>
    </source>
</evidence>
<evidence type="ECO:0000256" key="5">
    <source>
        <dbReference type="ARBA" id="ARBA00022989"/>
    </source>
</evidence>
<dbReference type="AlphaFoldDB" id="A0A418IJY9"/>
<feature type="transmembrane region" description="Helical" evidence="10">
    <location>
        <begin position="249"/>
        <end position="267"/>
    </location>
</feature>
<evidence type="ECO:0000256" key="9">
    <source>
        <dbReference type="ARBA" id="ARBA00042839"/>
    </source>
</evidence>
<keyword evidence="3" id="KW-1003">Cell membrane</keyword>
<feature type="transmembrane region" description="Helical" evidence="10">
    <location>
        <begin position="40"/>
        <end position="63"/>
    </location>
</feature>
<feature type="transmembrane region" description="Helical" evidence="10">
    <location>
        <begin position="187"/>
        <end position="203"/>
    </location>
</feature>
<dbReference type="RefSeq" id="WP_119604271.1">
    <property type="nucleotide sequence ID" value="NZ_QXUL01000110.1"/>
</dbReference>
<feature type="transmembrane region" description="Helical" evidence="10">
    <location>
        <begin position="12"/>
        <end position="28"/>
    </location>
</feature>
<evidence type="ECO:0000256" key="10">
    <source>
        <dbReference type="SAM" id="Phobius"/>
    </source>
</evidence>
<dbReference type="Pfam" id="PF01757">
    <property type="entry name" value="Acyl_transf_3"/>
    <property type="match status" value="1"/>
</dbReference>
<evidence type="ECO:0000313" key="12">
    <source>
        <dbReference type="EMBL" id="RIN07119.1"/>
    </source>
</evidence>
<dbReference type="InterPro" id="IPR002656">
    <property type="entry name" value="Acyl_transf_3_dom"/>
</dbReference>
<dbReference type="EMBL" id="QXUL01000110">
    <property type="protein sequence ID" value="RIN07119.1"/>
    <property type="molecule type" value="Genomic_DNA"/>
</dbReference>
<feature type="transmembrane region" description="Helical" evidence="10">
    <location>
        <begin position="121"/>
        <end position="140"/>
    </location>
</feature>
<feature type="transmembrane region" description="Helical" evidence="10">
    <location>
        <begin position="304"/>
        <end position="329"/>
    </location>
</feature>
<sequence length="352" mass="41525">MDKKIEITYARAFFCISIVALHSFPGLINDPHTTDFSKSISSFLRILFLFATPAFIVLSEILLSMRYSDGLPKGFFKKRIKFILIPYLLIGAFYSLNIYLNTNETRGYFDIFTTYVLYGSWYGWFVIVIFQFYILHLLLYKFLNKTNPILIIFVTFMISFIHSFLAYTNDSYLQWWIDFHPFYSRTAIPYWLFYFTFGYYLGKNYGYIMSLVKKYIWFLFGLWILSIVPIIITYKFMDVTYAQSNRFDLILYTVFTFLMILYVMKVLGKYKLTSLLVVSEVSFFIYLSHPLINSYLSRGLASFVQIPILFVLLLVLFTLGFSLGIALLLSHIPFSKYIIGRTSFSDILKKTY</sequence>
<name>A0A418IJY9_STAXY</name>
<comment type="similarity">
    <text evidence="2">Belongs to the acyltransferase 3 family.</text>
</comment>
<proteinExistence type="inferred from homology"/>
<reference evidence="12 13" key="1">
    <citation type="journal article" date="2016" name="Front. Microbiol.">
        <title>Comprehensive Phylogenetic Analysis of Bovine Non-aureus Staphylococci Species Based on Whole-Genome Sequencing.</title>
        <authorList>
            <person name="Naushad S."/>
            <person name="Barkema H.W."/>
            <person name="Luby C."/>
            <person name="Condas L.A."/>
            <person name="Nobrega D.B."/>
            <person name="Carson D.A."/>
            <person name="De Buck J."/>
        </authorList>
    </citation>
    <scope>NUCLEOTIDE SEQUENCE [LARGE SCALE GENOMIC DNA]</scope>
    <source>
        <strain evidence="12 13">SNUC 102</strain>
    </source>
</reference>
<evidence type="ECO:0000256" key="4">
    <source>
        <dbReference type="ARBA" id="ARBA00022692"/>
    </source>
</evidence>
<feature type="transmembrane region" description="Helical" evidence="10">
    <location>
        <begin position="149"/>
        <end position="167"/>
    </location>
</feature>
<keyword evidence="6 10" id="KW-0472">Membrane</keyword>
<dbReference type="PANTHER" id="PTHR40074">
    <property type="entry name" value="O-ACETYLTRANSFERASE WECH"/>
    <property type="match status" value="1"/>
</dbReference>
<dbReference type="OrthoDB" id="65129at2"/>
<accession>A0A418IJY9</accession>
<feature type="transmembrane region" description="Helical" evidence="10">
    <location>
        <begin position="84"/>
        <end position="101"/>
    </location>
</feature>
<comment type="caution">
    <text evidence="12">The sequence shown here is derived from an EMBL/GenBank/DDBJ whole genome shotgun (WGS) entry which is preliminary data.</text>
</comment>
<dbReference type="PANTHER" id="PTHR40074:SF2">
    <property type="entry name" value="O-ACETYLTRANSFERASE WECH"/>
    <property type="match status" value="1"/>
</dbReference>
<evidence type="ECO:0000256" key="1">
    <source>
        <dbReference type="ARBA" id="ARBA00004651"/>
    </source>
</evidence>
<evidence type="ECO:0000259" key="11">
    <source>
        <dbReference type="Pfam" id="PF01757"/>
    </source>
</evidence>
<dbReference type="GO" id="GO:0009246">
    <property type="term" value="P:enterobacterial common antigen biosynthetic process"/>
    <property type="evidence" value="ECO:0007669"/>
    <property type="project" value="TreeGrafter"/>
</dbReference>
<dbReference type="GO" id="GO:0016413">
    <property type="term" value="F:O-acetyltransferase activity"/>
    <property type="evidence" value="ECO:0007669"/>
    <property type="project" value="TreeGrafter"/>
</dbReference>